<evidence type="ECO:0000313" key="2">
    <source>
        <dbReference type="EMBL" id="EGW11256.1"/>
    </source>
</evidence>
<sequence>MSFWAPKDLCSYFHFSGSAITAHIAHLIGSVWLHPMAASVLGGGPMLLASPKHGDLHRSWADSSH</sequence>
<dbReference type="Proteomes" id="UP000001075">
    <property type="component" value="Unassembled WGS sequence"/>
</dbReference>
<reference evidence="3" key="1">
    <citation type="journal article" date="2011" name="Nat. Biotechnol.">
        <title>The genomic sequence of the Chinese hamster ovary (CHO)-K1 cell line.</title>
        <authorList>
            <person name="Xu X."/>
            <person name="Nagarajan H."/>
            <person name="Lewis N.E."/>
            <person name="Pan S."/>
            <person name="Cai Z."/>
            <person name="Liu X."/>
            <person name="Chen W."/>
            <person name="Xie M."/>
            <person name="Wang W."/>
            <person name="Hammond S."/>
            <person name="Andersen M.R."/>
            <person name="Neff N."/>
            <person name="Passarelli B."/>
            <person name="Koh W."/>
            <person name="Fan H.C."/>
            <person name="Wang J."/>
            <person name="Gui Y."/>
            <person name="Lee K.H."/>
            <person name="Betenbaugh M.J."/>
            <person name="Quake S.R."/>
            <person name="Famili I."/>
            <person name="Palsson B.O."/>
            <person name="Wang J."/>
        </authorList>
    </citation>
    <scope>NUCLEOTIDE SEQUENCE [LARGE SCALE GENOMIC DNA]</scope>
    <source>
        <strain evidence="3">CHO K1 cell line</strain>
    </source>
</reference>
<proteinExistence type="predicted"/>
<feature type="transmembrane region" description="Helical" evidence="1">
    <location>
        <begin position="12"/>
        <end position="33"/>
    </location>
</feature>
<name>G3IML0_CRIGR</name>
<evidence type="ECO:0000256" key="1">
    <source>
        <dbReference type="SAM" id="Phobius"/>
    </source>
</evidence>
<organism evidence="2 3">
    <name type="scientific">Cricetulus griseus</name>
    <name type="common">Chinese hamster</name>
    <name type="synonym">Cricetulus barabensis griseus</name>
    <dbReference type="NCBI Taxonomy" id="10029"/>
    <lineage>
        <taxon>Eukaryota</taxon>
        <taxon>Metazoa</taxon>
        <taxon>Chordata</taxon>
        <taxon>Craniata</taxon>
        <taxon>Vertebrata</taxon>
        <taxon>Euteleostomi</taxon>
        <taxon>Mammalia</taxon>
        <taxon>Eutheria</taxon>
        <taxon>Euarchontoglires</taxon>
        <taxon>Glires</taxon>
        <taxon>Rodentia</taxon>
        <taxon>Myomorpha</taxon>
        <taxon>Muroidea</taxon>
        <taxon>Cricetidae</taxon>
        <taxon>Cricetinae</taxon>
        <taxon>Cricetulus</taxon>
    </lineage>
</organism>
<dbReference type="AlphaFoldDB" id="G3IML0"/>
<keyword evidence="1" id="KW-0472">Membrane</keyword>
<dbReference type="InParanoid" id="G3IML0"/>
<gene>
    <name evidence="2" type="ORF">I79_025150</name>
</gene>
<keyword evidence="1" id="KW-1133">Transmembrane helix</keyword>
<evidence type="ECO:0000313" key="3">
    <source>
        <dbReference type="Proteomes" id="UP000001075"/>
    </source>
</evidence>
<keyword evidence="1" id="KW-0812">Transmembrane</keyword>
<accession>G3IML0</accession>
<protein>
    <submittedName>
        <fullName evidence="2">Uncharacterized protein</fullName>
    </submittedName>
</protein>
<dbReference type="EMBL" id="JH004845">
    <property type="protein sequence ID" value="EGW11256.1"/>
    <property type="molecule type" value="Genomic_DNA"/>
</dbReference>